<dbReference type="PANTHER" id="PTHR11586">
    <property type="entry name" value="TRNA-AMINOACYLATION COFACTOR ARC1 FAMILY MEMBER"/>
    <property type="match status" value="1"/>
</dbReference>
<evidence type="ECO:0000256" key="2">
    <source>
        <dbReference type="ARBA" id="ARBA00022490"/>
    </source>
</evidence>
<evidence type="ECO:0000256" key="3">
    <source>
        <dbReference type="ARBA" id="ARBA00022555"/>
    </source>
</evidence>
<keyword evidence="2" id="KW-0963">Cytoplasm</keyword>
<evidence type="ECO:0000256" key="4">
    <source>
        <dbReference type="ARBA" id="ARBA00022884"/>
    </source>
</evidence>
<dbReference type="AlphaFoldDB" id="A0A7S0ZE83"/>
<dbReference type="InterPro" id="IPR002547">
    <property type="entry name" value="tRNA-bd_dom"/>
</dbReference>
<evidence type="ECO:0000259" key="7">
    <source>
        <dbReference type="PROSITE" id="PS50886"/>
    </source>
</evidence>
<keyword evidence="4 6" id="KW-0694">RNA-binding</keyword>
<dbReference type="EMBL" id="HBFP01004775">
    <property type="protein sequence ID" value="CAD8819012.1"/>
    <property type="molecule type" value="Transcribed_RNA"/>
</dbReference>
<dbReference type="PROSITE" id="PS50886">
    <property type="entry name" value="TRBD"/>
    <property type="match status" value="1"/>
</dbReference>
<dbReference type="GO" id="GO:0005737">
    <property type="term" value="C:cytoplasm"/>
    <property type="evidence" value="ECO:0007669"/>
    <property type="project" value="UniProtKB-SubCell"/>
</dbReference>
<keyword evidence="5" id="KW-0648">Protein biosynthesis</keyword>
<dbReference type="Gene3D" id="2.40.50.140">
    <property type="entry name" value="Nucleic acid-binding proteins"/>
    <property type="match status" value="1"/>
</dbReference>
<proteinExistence type="predicted"/>
<dbReference type="GO" id="GO:0000049">
    <property type="term" value="F:tRNA binding"/>
    <property type="evidence" value="ECO:0007669"/>
    <property type="project" value="UniProtKB-UniRule"/>
</dbReference>
<reference evidence="8" key="1">
    <citation type="submission" date="2021-01" db="EMBL/GenBank/DDBJ databases">
        <authorList>
            <person name="Corre E."/>
            <person name="Pelletier E."/>
            <person name="Niang G."/>
            <person name="Scheremetjew M."/>
            <person name="Finn R."/>
            <person name="Kale V."/>
            <person name="Holt S."/>
            <person name="Cochrane G."/>
            <person name="Meng A."/>
            <person name="Brown T."/>
            <person name="Cohen L."/>
        </authorList>
    </citation>
    <scope>NUCLEOTIDE SEQUENCE</scope>
    <source>
        <strain evidence="8">CCMP3278</strain>
    </source>
</reference>
<feature type="domain" description="TRNA-binding" evidence="7">
    <location>
        <begin position="70"/>
        <end position="173"/>
    </location>
</feature>
<evidence type="ECO:0000256" key="1">
    <source>
        <dbReference type="ARBA" id="ARBA00004496"/>
    </source>
</evidence>
<organism evidence="8">
    <name type="scientific">Timspurckia oligopyrenoides</name>
    <dbReference type="NCBI Taxonomy" id="708627"/>
    <lineage>
        <taxon>Eukaryota</taxon>
        <taxon>Rhodophyta</taxon>
        <taxon>Bangiophyceae</taxon>
        <taxon>Porphyridiales</taxon>
        <taxon>Porphyridiaceae</taxon>
        <taxon>Timspurckia</taxon>
    </lineage>
</organism>
<dbReference type="InterPro" id="IPR012340">
    <property type="entry name" value="NA-bd_OB-fold"/>
</dbReference>
<name>A0A7S0ZE83_9RHOD</name>
<dbReference type="SUPFAM" id="SSF50249">
    <property type="entry name" value="Nucleic acid-binding proteins"/>
    <property type="match status" value="1"/>
</dbReference>
<dbReference type="GO" id="GO:0006412">
    <property type="term" value="P:translation"/>
    <property type="evidence" value="ECO:0007669"/>
    <property type="project" value="UniProtKB-KW"/>
</dbReference>
<evidence type="ECO:0000256" key="5">
    <source>
        <dbReference type="ARBA" id="ARBA00022917"/>
    </source>
</evidence>
<evidence type="ECO:0000256" key="6">
    <source>
        <dbReference type="PROSITE-ProRule" id="PRU00209"/>
    </source>
</evidence>
<sequence>MYGFVSAGVLGGAARSSLVLSARCSTSILRSRSQRTHLIVRQMCEASGESDENKVQVVDRNYEEELPLTELSRLEIRVGKVVECERHPDADTLYVEKVDVGEDEPRTIVSGLVNFMSQEELNGRTVIVLCNLKPRAMRGIKSHGMLLCASNEDHTKVDPLTAPPDAAIGSLITFEGHRAAPMDAGNRASKAFDKVASEFNTDADGIARFNATPFMTEAGACYSPAKLQGSVS</sequence>
<gene>
    <name evidence="8" type="ORF">TOLI1172_LOCUS3401</name>
</gene>
<dbReference type="InterPro" id="IPR051270">
    <property type="entry name" value="Tyrosine-tRNA_ligase_regulator"/>
</dbReference>
<dbReference type="Pfam" id="PF01588">
    <property type="entry name" value="tRNA_bind"/>
    <property type="match status" value="1"/>
</dbReference>
<accession>A0A7S0ZE83</accession>
<dbReference type="PANTHER" id="PTHR11586:SF33">
    <property type="entry name" value="AMINOACYL TRNA SYNTHASE COMPLEX-INTERACTING MULTIFUNCTIONAL PROTEIN 1"/>
    <property type="match status" value="1"/>
</dbReference>
<protein>
    <recommendedName>
        <fullName evidence="7">tRNA-binding domain-containing protein</fullName>
    </recommendedName>
</protein>
<comment type="subcellular location">
    <subcellularLocation>
        <location evidence="1">Cytoplasm</location>
    </subcellularLocation>
</comment>
<dbReference type="CDD" id="cd02799">
    <property type="entry name" value="tRNA_bind_EMAP-II_like"/>
    <property type="match status" value="1"/>
</dbReference>
<keyword evidence="3 6" id="KW-0820">tRNA-binding</keyword>
<evidence type="ECO:0000313" key="8">
    <source>
        <dbReference type="EMBL" id="CAD8819012.1"/>
    </source>
</evidence>
<dbReference type="FunFam" id="2.40.50.140:FF:000047">
    <property type="entry name" value="tyrosine--tRNA ligase, cytoplasmic isoform X2"/>
    <property type="match status" value="1"/>
</dbReference>